<comment type="similarity">
    <text evidence="1">Belongs to the enoyl-CoA hydratase/isomerase family.</text>
</comment>
<feature type="region of interest" description="Disordered" evidence="2">
    <location>
        <begin position="1"/>
        <end position="36"/>
    </location>
</feature>
<evidence type="ECO:0000313" key="4">
    <source>
        <dbReference type="Proteomes" id="UP001519291"/>
    </source>
</evidence>
<proteinExistence type="inferred from homology"/>
<evidence type="ECO:0000256" key="1">
    <source>
        <dbReference type="ARBA" id="ARBA00005254"/>
    </source>
</evidence>
<dbReference type="EC" id="4.2.1.17" evidence="3"/>
<dbReference type="InterPro" id="IPR001753">
    <property type="entry name" value="Enoyl-CoA_hydra/iso"/>
</dbReference>
<dbReference type="Proteomes" id="UP001519291">
    <property type="component" value="Unassembled WGS sequence"/>
</dbReference>
<dbReference type="GeneID" id="91572677"/>
<name>A0ABS4YD53_9ACTN</name>
<dbReference type="Pfam" id="PF00378">
    <property type="entry name" value="ECH_1"/>
    <property type="match status" value="2"/>
</dbReference>
<reference evidence="3 4" key="1">
    <citation type="submission" date="2021-03" db="EMBL/GenBank/DDBJ databases">
        <title>Sequencing the genomes of 1000 actinobacteria strains.</title>
        <authorList>
            <person name="Klenk H.-P."/>
        </authorList>
    </citation>
    <scope>NUCLEOTIDE SEQUENCE [LARGE SCALE GENOMIC DNA]</scope>
    <source>
        <strain evidence="3 4">DSM 41480</strain>
    </source>
</reference>
<evidence type="ECO:0000313" key="3">
    <source>
        <dbReference type="EMBL" id="MBP2406362.1"/>
    </source>
</evidence>
<protein>
    <submittedName>
        <fullName evidence="3">Enoyl-CoA hydratase</fullName>
        <ecNumber evidence="3">4.2.1.17</ecNumber>
    </submittedName>
</protein>
<dbReference type="GO" id="GO:0004300">
    <property type="term" value="F:enoyl-CoA hydratase activity"/>
    <property type="evidence" value="ECO:0007669"/>
    <property type="project" value="UniProtKB-EC"/>
</dbReference>
<dbReference type="SUPFAM" id="SSF52096">
    <property type="entry name" value="ClpP/crotonase"/>
    <property type="match status" value="1"/>
</dbReference>
<dbReference type="NCBIfam" id="NF006140">
    <property type="entry name" value="PRK08290.1"/>
    <property type="match status" value="1"/>
</dbReference>
<organism evidence="3 4">
    <name type="scientific">Streptomyces syringium</name>
    <dbReference type="NCBI Taxonomy" id="76729"/>
    <lineage>
        <taxon>Bacteria</taxon>
        <taxon>Bacillati</taxon>
        <taxon>Actinomycetota</taxon>
        <taxon>Actinomycetes</taxon>
        <taxon>Kitasatosporales</taxon>
        <taxon>Streptomycetaceae</taxon>
        <taxon>Streptomyces</taxon>
    </lineage>
</organism>
<dbReference type="Gene3D" id="3.90.226.10">
    <property type="entry name" value="2-enoyl-CoA Hydratase, Chain A, domain 1"/>
    <property type="match status" value="1"/>
</dbReference>
<comment type="caution">
    <text evidence="3">The sequence shown here is derived from an EMBL/GenBank/DDBJ whole genome shotgun (WGS) entry which is preliminary data.</text>
</comment>
<evidence type="ECO:0000256" key="2">
    <source>
        <dbReference type="SAM" id="MobiDB-lite"/>
    </source>
</evidence>
<keyword evidence="3" id="KW-0456">Lyase</keyword>
<sequence>MAPDHDPDHAPDGDLTHGPGHGPDRGAPPDDASRDPVVRYARRGPVATVTMNRPEYRNAQNSAMTYALDDAFSAAAADDGVKVVVLAGAGRHFSAGHDIGSPGRDADAPFARRAGLWWDHCDKAGAERRFARESEVYLGMCRRWRELPKPVIASVQGACVAGGLMLAWVCDLIVASEDAFFADPVVRMGIPGVEYFAHPWVMPPRIAKEFLFTGDRMSARRAHEVGMVNRVVSREQLTACTRELAERVAEMPRMGLALAKRAVNQAEDLQGLHSGLDSVFGLHHLAHAHNAETAADPLGGMDVAAMKARAGTPAPPEGQGGTHR</sequence>
<keyword evidence="4" id="KW-1185">Reference proteome</keyword>
<dbReference type="CDD" id="cd06558">
    <property type="entry name" value="crotonase-like"/>
    <property type="match status" value="1"/>
</dbReference>
<feature type="compositionally biased region" description="Basic and acidic residues" evidence="2">
    <location>
        <begin position="22"/>
        <end position="36"/>
    </location>
</feature>
<gene>
    <name evidence="3" type="ORF">JO379_005831</name>
</gene>
<accession>A0ABS4YD53</accession>
<dbReference type="EMBL" id="JAGIOH010000001">
    <property type="protein sequence ID" value="MBP2406362.1"/>
    <property type="molecule type" value="Genomic_DNA"/>
</dbReference>
<dbReference type="RefSeq" id="WP_130881176.1">
    <property type="nucleotide sequence ID" value="NZ_JAGIOH010000001.1"/>
</dbReference>
<feature type="compositionally biased region" description="Basic and acidic residues" evidence="2">
    <location>
        <begin position="1"/>
        <end position="15"/>
    </location>
</feature>
<dbReference type="PANTHER" id="PTHR43802">
    <property type="entry name" value="ENOYL-COA HYDRATASE"/>
    <property type="match status" value="1"/>
</dbReference>
<dbReference type="PANTHER" id="PTHR43802:SF1">
    <property type="entry name" value="IP11341P-RELATED"/>
    <property type="match status" value="1"/>
</dbReference>
<dbReference type="InterPro" id="IPR029045">
    <property type="entry name" value="ClpP/crotonase-like_dom_sf"/>
</dbReference>